<dbReference type="Pfam" id="PF00447">
    <property type="entry name" value="HSF_DNA-bind"/>
    <property type="match status" value="1"/>
</dbReference>
<evidence type="ECO:0000256" key="4">
    <source>
        <dbReference type="ARBA" id="ARBA00023015"/>
    </source>
</evidence>
<comment type="subcellular location">
    <subcellularLocation>
        <location evidence="1">Nucleus</location>
    </subcellularLocation>
</comment>
<reference evidence="12" key="1">
    <citation type="submission" date="2017-07" db="EMBL/GenBank/DDBJ databases">
        <title>Taro Niue Genome Assembly and Annotation.</title>
        <authorList>
            <person name="Atibalentja N."/>
            <person name="Keating K."/>
            <person name="Fields C.J."/>
        </authorList>
    </citation>
    <scope>NUCLEOTIDE SEQUENCE</scope>
    <source>
        <strain evidence="12">Niue_2</strain>
        <tissue evidence="12">Leaf</tissue>
    </source>
</reference>
<evidence type="ECO:0000256" key="9">
    <source>
        <dbReference type="RuleBase" id="RU004020"/>
    </source>
</evidence>
<keyword evidence="7" id="KW-0804">Transcription</keyword>
<evidence type="ECO:0000313" key="13">
    <source>
        <dbReference type="Proteomes" id="UP000652761"/>
    </source>
</evidence>
<sequence length="335" mass="37680">MEGIGAAPVKEEVEAEDVVEVAPSPRPMAGLHDTGPPPFLTKTFEMVEDPETDAVVSWSRARNSFIVWDSNAFAATLLPKYFKHGNFSSFIRQLNTYGFRKVDPDRWEFANERFLGGQKHLLKEIRRRRNQIPPPQQGCVEVGVFGFSTEVEGLRRDRGTLMMEIVKLRQQQEQSRAQLLAVAERLQGTERMQRLTMVFLARALGSPSFVQQLTYCREQRELLEALGKKRRLSAGPGSQDLLGFEGLEVEPDIETLLSTMEDEASSSSRGAGDETPPEAREPDLVAVNDVVWEEILREDLLTGNGAENEDQSEIDVEVEDVEDLVEQMVYMGPKP</sequence>
<dbReference type="EMBL" id="NMUH01000539">
    <property type="protein sequence ID" value="MQL80981.1"/>
    <property type="molecule type" value="Genomic_DNA"/>
</dbReference>
<keyword evidence="5" id="KW-0346">Stress response</keyword>
<comment type="subunit">
    <text evidence="2">Homotrimer.</text>
</comment>
<evidence type="ECO:0000256" key="1">
    <source>
        <dbReference type="ARBA" id="ARBA00004123"/>
    </source>
</evidence>
<dbReference type="AlphaFoldDB" id="A0A843UC15"/>
<dbReference type="SMR" id="A0A843UC15"/>
<dbReference type="InterPro" id="IPR036390">
    <property type="entry name" value="WH_DNA-bd_sf"/>
</dbReference>
<dbReference type="GO" id="GO:0006357">
    <property type="term" value="P:regulation of transcription by RNA polymerase II"/>
    <property type="evidence" value="ECO:0007669"/>
    <property type="project" value="TreeGrafter"/>
</dbReference>
<evidence type="ECO:0000256" key="10">
    <source>
        <dbReference type="SAM" id="MobiDB-lite"/>
    </source>
</evidence>
<evidence type="ECO:0000256" key="8">
    <source>
        <dbReference type="ARBA" id="ARBA00023242"/>
    </source>
</evidence>
<keyword evidence="8" id="KW-0539">Nucleus</keyword>
<evidence type="ECO:0000256" key="5">
    <source>
        <dbReference type="ARBA" id="ARBA00023016"/>
    </source>
</evidence>
<protein>
    <recommendedName>
        <fullName evidence="11">HSF-type DNA-binding domain-containing protein</fullName>
    </recommendedName>
</protein>
<dbReference type="OrthoDB" id="60033at2759"/>
<dbReference type="GO" id="GO:0003700">
    <property type="term" value="F:DNA-binding transcription factor activity"/>
    <property type="evidence" value="ECO:0007669"/>
    <property type="project" value="InterPro"/>
</dbReference>
<dbReference type="PRINTS" id="PR00056">
    <property type="entry name" value="HSFDOMAIN"/>
</dbReference>
<dbReference type="PANTHER" id="PTHR10015">
    <property type="entry name" value="HEAT SHOCK TRANSCRIPTION FACTOR"/>
    <property type="match status" value="1"/>
</dbReference>
<dbReference type="SMART" id="SM00415">
    <property type="entry name" value="HSF"/>
    <property type="match status" value="1"/>
</dbReference>
<organism evidence="12 13">
    <name type="scientific">Colocasia esculenta</name>
    <name type="common">Wild taro</name>
    <name type="synonym">Arum esculentum</name>
    <dbReference type="NCBI Taxonomy" id="4460"/>
    <lineage>
        <taxon>Eukaryota</taxon>
        <taxon>Viridiplantae</taxon>
        <taxon>Streptophyta</taxon>
        <taxon>Embryophyta</taxon>
        <taxon>Tracheophyta</taxon>
        <taxon>Spermatophyta</taxon>
        <taxon>Magnoliopsida</taxon>
        <taxon>Liliopsida</taxon>
        <taxon>Araceae</taxon>
        <taxon>Aroideae</taxon>
        <taxon>Colocasieae</taxon>
        <taxon>Colocasia</taxon>
    </lineage>
</organism>
<dbReference type="GO" id="GO:0034605">
    <property type="term" value="P:cellular response to heat"/>
    <property type="evidence" value="ECO:0007669"/>
    <property type="project" value="TreeGrafter"/>
</dbReference>
<evidence type="ECO:0000256" key="2">
    <source>
        <dbReference type="ARBA" id="ARBA00011233"/>
    </source>
</evidence>
<keyword evidence="13" id="KW-1185">Reference proteome</keyword>
<dbReference type="PANTHER" id="PTHR10015:SF338">
    <property type="entry name" value="HEAT STRESS TRANSCRIPTION FACTOR A-2"/>
    <property type="match status" value="1"/>
</dbReference>
<keyword evidence="6" id="KW-0238">DNA-binding</keyword>
<gene>
    <name evidence="12" type="ORF">Taro_013442</name>
</gene>
<name>A0A843UC15_COLES</name>
<proteinExistence type="inferred from homology"/>
<dbReference type="Gene3D" id="1.10.10.10">
    <property type="entry name" value="Winged helix-like DNA-binding domain superfamily/Winged helix DNA-binding domain"/>
    <property type="match status" value="1"/>
</dbReference>
<evidence type="ECO:0000259" key="11">
    <source>
        <dbReference type="PROSITE" id="PS00434"/>
    </source>
</evidence>
<dbReference type="GO" id="GO:0005634">
    <property type="term" value="C:nucleus"/>
    <property type="evidence" value="ECO:0007669"/>
    <property type="project" value="UniProtKB-SubCell"/>
</dbReference>
<comment type="caution">
    <text evidence="12">The sequence shown here is derived from an EMBL/GenBank/DDBJ whole genome shotgun (WGS) entry which is preliminary data.</text>
</comment>
<feature type="region of interest" description="Disordered" evidence="10">
    <location>
        <begin position="260"/>
        <end position="284"/>
    </location>
</feature>
<dbReference type="Proteomes" id="UP000652761">
    <property type="component" value="Unassembled WGS sequence"/>
</dbReference>
<keyword evidence="4" id="KW-0805">Transcription regulation</keyword>
<dbReference type="PROSITE" id="PS00434">
    <property type="entry name" value="HSF_DOMAIN"/>
    <property type="match status" value="1"/>
</dbReference>
<evidence type="ECO:0000256" key="7">
    <source>
        <dbReference type="ARBA" id="ARBA00023163"/>
    </source>
</evidence>
<accession>A0A843UC15</accession>
<evidence type="ECO:0000256" key="3">
    <source>
        <dbReference type="ARBA" id="ARBA00022553"/>
    </source>
</evidence>
<dbReference type="InterPro" id="IPR000232">
    <property type="entry name" value="HSF_DNA-bd"/>
</dbReference>
<dbReference type="GO" id="GO:0000978">
    <property type="term" value="F:RNA polymerase II cis-regulatory region sequence-specific DNA binding"/>
    <property type="evidence" value="ECO:0007669"/>
    <property type="project" value="TreeGrafter"/>
</dbReference>
<dbReference type="FunFam" id="1.10.10.10:FF:000057">
    <property type="entry name" value="Heat shock transcription factor 1"/>
    <property type="match status" value="1"/>
</dbReference>
<evidence type="ECO:0000313" key="12">
    <source>
        <dbReference type="EMBL" id="MQL80981.1"/>
    </source>
</evidence>
<comment type="similarity">
    <text evidence="9">Belongs to the HSF family.</text>
</comment>
<keyword evidence="3" id="KW-0597">Phosphoprotein</keyword>
<feature type="domain" description="HSF-type DNA-binding" evidence="11">
    <location>
        <begin position="78"/>
        <end position="102"/>
    </location>
</feature>
<evidence type="ECO:0000256" key="6">
    <source>
        <dbReference type="ARBA" id="ARBA00023125"/>
    </source>
</evidence>
<dbReference type="InterPro" id="IPR036388">
    <property type="entry name" value="WH-like_DNA-bd_sf"/>
</dbReference>
<dbReference type="SUPFAM" id="SSF46785">
    <property type="entry name" value="Winged helix' DNA-binding domain"/>
    <property type="match status" value="1"/>
</dbReference>